<evidence type="ECO:0000313" key="2">
    <source>
        <dbReference type="Proteomes" id="UP000271162"/>
    </source>
</evidence>
<proteinExistence type="predicted"/>
<dbReference type="EMBL" id="UYSL01020124">
    <property type="protein sequence ID" value="VDL72909.1"/>
    <property type="molecule type" value="Genomic_DNA"/>
</dbReference>
<evidence type="ECO:0000313" key="3">
    <source>
        <dbReference type="WBParaSite" id="NBR_0000931901-mRNA-1"/>
    </source>
</evidence>
<reference evidence="3" key="1">
    <citation type="submission" date="2017-02" db="UniProtKB">
        <authorList>
            <consortium name="WormBaseParasite"/>
        </authorList>
    </citation>
    <scope>IDENTIFICATION</scope>
</reference>
<dbReference type="AlphaFoldDB" id="A0A0N4Y150"/>
<dbReference type="WBParaSite" id="NBR_0000931901-mRNA-1">
    <property type="protein sequence ID" value="NBR_0000931901-mRNA-1"/>
    <property type="gene ID" value="NBR_0000931901"/>
</dbReference>
<reference evidence="1 2" key="2">
    <citation type="submission" date="2018-11" db="EMBL/GenBank/DDBJ databases">
        <authorList>
            <consortium name="Pathogen Informatics"/>
        </authorList>
    </citation>
    <scope>NUCLEOTIDE SEQUENCE [LARGE SCALE GENOMIC DNA]</scope>
</reference>
<sequence length="192" mass="21796">MEQVSDRSANLFTKTFAYKTRKDGQALNCQTESANFCNQLTFAYDANTMAEHNLDGDKFKDDRKRVSLANQRVLDVLKKRNESELRDALRRALYSETHALFNVRVSCKGQERWSSACQLGASFLCFATEGLVNAIIEMAEGVQKKKISNAYKRYLALTHTEPRRCAKFVYNLGKKVLLQSLLSHNVQNASSI</sequence>
<keyword evidence="2" id="KW-1185">Reference proteome</keyword>
<gene>
    <name evidence="1" type="ORF">NBR_LOCUS9320</name>
</gene>
<dbReference type="Proteomes" id="UP000271162">
    <property type="component" value="Unassembled WGS sequence"/>
</dbReference>
<evidence type="ECO:0000313" key="1">
    <source>
        <dbReference type="EMBL" id="VDL72909.1"/>
    </source>
</evidence>
<organism evidence="3">
    <name type="scientific">Nippostrongylus brasiliensis</name>
    <name type="common">Rat hookworm</name>
    <dbReference type="NCBI Taxonomy" id="27835"/>
    <lineage>
        <taxon>Eukaryota</taxon>
        <taxon>Metazoa</taxon>
        <taxon>Ecdysozoa</taxon>
        <taxon>Nematoda</taxon>
        <taxon>Chromadorea</taxon>
        <taxon>Rhabditida</taxon>
        <taxon>Rhabditina</taxon>
        <taxon>Rhabditomorpha</taxon>
        <taxon>Strongyloidea</taxon>
        <taxon>Heligmosomidae</taxon>
        <taxon>Nippostrongylus</taxon>
    </lineage>
</organism>
<name>A0A0N4Y150_NIPBR</name>
<accession>A0A0N4Y150</accession>
<protein>
    <submittedName>
        <fullName evidence="1 3">Uncharacterized protein</fullName>
    </submittedName>
</protein>